<sequence>MNEAVQKAKAAAEVAVQTAVSAAQNGTTTAQTGYELTQTMLKESEAPLVIPLLILTSTAISEGLAAYTATVNSAKMIGQQVETAMAAAEAQVQQHLTQAKRSLE</sequence>
<accession>A0A3B0VH17</accession>
<proteinExistence type="predicted"/>
<dbReference type="AlphaFoldDB" id="A0A3B0VH17"/>
<protein>
    <submittedName>
        <fullName evidence="1">Uncharacterized protein</fullName>
    </submittedName>
</protein>
<organism evidence="1">
    <name type="scientific">hydrothermal vent metagenome</name>
    <dbReference type="NCBI Taxonomy" id="652676"/>
    <lineage>
        <taxon>unclassified sequences</taxon>
        <taxon>metagenomes</taxon>
        <taxon>ecological metagenomes</taxon>
    </lineage>
</organism>
<name>A0A3B0VH17_9ZZZZ</name>
<dbReference type="EMBL" id="UOEU01000966">
    <property type="protein sequence ID" value="VAW42825.1"/>
    <property type="molecule type" value="Genomic_DNA"/>
</dbReference>
<evidence type="ECO:0000313" key="1">
    <source>
        <dbReference type="EMBL" id="VAW42825.1"/>
    </source>
</evidence>
<reference evidence="1" key="1">
    <citation type="submission" date="2018-06" db="EMBL/GenBank/DDBJ databases">
        <authorList>
            <person name="Zhirakovskaya E."/>
        </authorList>
    </citation>
    <scope>NUCLEOTIDE SEQUENCE</scope>
</reference>
<gene>
    <name evidence="1" type="ORF">MNBD_CHLOROFLEXI01-658</name>
</gene>